<organism evidence="6 7">
    <name type="scientific">Artemisia annua</name>
    <name type="common">Sweet wormwood</name>
    <dbReference type="NCBI Taxonomy" id="35608"/>
    <lineage>
        <taxon>Eukaryota</taxon>
        <taxon>Viridiplantae</taxon>
        <taxon>Streptophyta</taxon>
        <taxon>Embryophyta</taxon>
        <taxon>Tracheophyta</taxon>
        <taxon>Spermatophyta</taxon>
        <taxon>Magnoliopsida</taxon>
        <taxon>eudicotyledons</taxon>
        <taxon>Gunneridae</taxon>
        <taxon>Pentapetalae</taxon>
        <taxon>asterids</taxon>
        <taxon>campanulids</taxon>
        <taxon>Asterales</taxon>
        <taxon>Asteraceae</taxon>
        <taxon>Asteroideae</taxon>
        <taxon>Anthemideae</taxon>
        <taxon>Artemisiinae</taxon>
        <taxon>Artemisia</taxon>
    </lineage>
</organism>
<dbReference type="Gene3D" id="1.20.1110.10">
    <property type="entry name" value="Calcium-transporting ATPase, transmembrane domain"/>
    <property type="match status" value="1"/>
</dbReference>
<name>A0A2U1NK88_ARTAN</name>
<dbReference type="SUPFAM" id="SSF81665">
    <property type="entry name" value="Calcium ATPase, transmembrane domain M"/>
    <property type="match status" value="1"/>
</dbReference>
<dbReference type="InterPro" id="IPR023298">
    <property type="entry name" value="ATPase_P-typ_TM_dom_sf"/>
</dbReference>
<gene>
    <name evidence="6" type="ORF">CTI12_AA255730</name>
</gene>
<dbReference type="STRING" id="35608.A0A2U1NK88"/>
<dbReference type="InterPro" id="IPR045864">
    <property type="entry name" value="aa-tRNA-synth_II/BPL/LPL"/>
</dbReference>
<dbReference type="GO" id="GO:0005524">
    <property type="term" value="F:ATP binding"/>
    <property type="evidence" value="ECO:0007669"/>
    <property type="project" value="InterPro"/>
</dbReference>
<evidence type="ECO:0000313" key="6">
    <source>
        <dbReference type="EMBL" id="PWA73870.1"/>
    </source>
</evidence>
<sequence length="542" mass="61673">MALDETFITALEYGLPLTGDWGLGIDRLSILLIDLKNIKCFRVLKPLTLFFLWMYMTSSMPHIYSKLHLNATGPPHKQHAMLMIGLIESLKHICGYKVNTREVCLCRILWRHMPFHGRLGCTETPLGCGIAYPKRPGNGKRRETSGKRPGKTGNVFQLGYADLYLGNVWGNISGPNKSRFLWVIERLIKLTTTAHTPKAWFVWMQSGVFSNVASSLDNLIKGSWLMILFKRSLTGCSMGRTVYANIQKFIHLQLTVNVAELVINVVAAINDGDVPLNSVQCRLISVWLWAYKELKWQKKGVIEEMALEAICYQRSSLQLLDQAQKISKAFEWNVYEDCYVNCSCETTRRAMARMLGDSYAAAYEGARSQFWVLDANLIDVLVLSSLTGTPRILLFIKKSKIVLCGRPQKVSRLILEFHEMISVERGAVGRDTIPAMMAIVGGNLLKGKSQKIWYLSNLAYQLRLYFQSSQVQMEIMAMHEMDSIVVNEDLVAIIKDYLQESAFVTQDAITRTRRMKRWSANKRFMHLNCLEASELECTELKP</sequence>
<dbReference type="AlphaFoldDB" id="A0A2U1NK88"/>
<keyword evidence="1" id="KW-0436">Ligase</keyword>
<evidence type="ECO:0000259" key="5">
    <source>
        <dbReference type="Pfam" id="PF00152"/>
    </source>
</evidence>
<proteinExistence type="predicted"/>
<evidence type="ECO:0000313" key="7">
    <source>
        <dbReference type="Proteomes" id="UP000245207"/>
    </source>
</evidence>
<accession>A0A2U1NK88</accession>
<reference evidence="6 7" key="1">
    <citation type="journal article" date="2018" name="Mol. Plant">
        <title>The genome of Artemisia annua provides insight into the evolution of Asteraceae family and artemisinin biosynthesis.</title>
        <authorList>
            <person name="Shen Q."/>
            <person name="Zhang L."/>
            <person name="Liao Z."/>
            <person name="Wang S."/>
            <person name="Yan T."/>
            <person name="Shi P."/>
            <person name="Liu M."/>
            <person name="Fu X."/>
            <person name="Pan Q."/>
            <person name="Wang Y."/>
            <person name="Lv Z."/>
            <person name="Lu X."/>
            <person name="Zhang F."/>
            <person name="Jiang W."/>
            <person name="Ma Y."/>
            <person name="Chen M."/>
            <person name="Hao X."/>
            <person name="Li L."/>
            <person name="Tang Y."/>
            <person name="Lv G."/>
            <person name="Zhou Y."/>
            <person name="Sun X."/>
            <person name="Brodelius P.E."/>
            <person name="Rose J.K.C."/>
            <person name="Tang K."/>
        </authorList>
    </citation>
    <scope>NUCLEOTIDE SEQUENCE [LARGE SCALE GENOMIC DNA]</scope>
    <source>
        <strain evidence="7">cv. Huhao1</strain>
        <tissue evidence="6">Leaf</tissue>
    </source>
</reference>
<dbReference type="Gene3D" id="3.30.930.10">
    <property type="entry name" value="Bira Bifunctional Protein, Domain 2"/>
    <property type="match status" value="1"/>
</dbReference>
<evidence type="ECO:0000256" key="3">
    <source>
        <dbReference type="ARBA" id="ARBA00022840"/>
    </source>
</evidence>
<keyword evidence="4" id="KW-0460">Magnesium</keyword>
<dbReference type="PANTHER" id="PTHR24093">
    <property type="entry name" value="CATION TRANSPORTING ATPASE"/>
    <property type="match status" value="1"/>
</dbReference>
<dbReference type="GO" id="GO:0005886">
    <property type="term" value="C:plasma membrane"/>
    <property type="evidence" value="ECO:0007669"/>
    <property type="project" value="TreeGrafter"/>
</dbReference>
<keyword evidence="3" id="KW-0067">ATP-binding</keyword>
<feature type="domain" description="Aminoacyl-tRNA synthetase class II (D/K/N)" evidence="5">
    <location>
        <begin position="3"/>
        <end position="39"/>
    </location>
</feature>
<dbReference type="PANTHER" id="PTHR24093:SF520">
    <property type="entry name" value="CALCIUM-TRANSPORTING ATPASE 9, PLASMA MEMBRANE-TYPE"/>
    <property type="match status" value="1"/>
</dbReference>
<evidence type="ECO:0000256" key="1">
    <source>
        <dbReference type="ARBA" id="ARBA00022598"/>
    </source>
</evidence>
<dbReference type="GO" id="GO:0006418">
    <property type="term" value="P:tRNA aminoacylation for protein translation"/>
    <property type="evidence" value="ECO:0007669"/>
    <property type="project" value="InterPro"/>
</dbReference>
<dbReference type="GO" id="GO:0005388">
    <property type="term" value="F:P-type calcium transporter activity"/>
    <property type="evidence" value="ECO:0007669"/>
    <property type="project" value="TreeGrafter"/>
</dbReference>
<dbReference type="SUPFAM" id="SSF55681">
    <property type="entry name" value="Class II aaRS and biotin synthetases"/>
    <property type="match status" value="1"/>
</dbReference>
<dbReference type="OrthoDB" id="3352408at2759"/>
<protein>
    <submittedName>
        <fullName evidence="6">Calcium-transporting ATPase 8, plasma membrane-type</fullName>
    </submittedName>
</protein>
<evidence type="ECO:0000256" key="2">
    <source>
        <dbReference type="ARBA" id="ARBA00022741"/>
    </source>
</evidence>
<comment type="caution">
    <text evidence="6">The sequence shown here is derived from an EMBL/GenBank/DDBJ whole genome shotgun (WGS) entry which is preliminary data.</text>
</comment>
<keyword evidence="7" id="KW-1185">Reference proteome</keyword>
<keyword evidence="2" id="KW-0547">Nucleotide-binding</keyword>
<dbReference type="Proteomes" id="UP000245207">
    <property type="component" value="Unassembled WGS sequence"/>
</dbReference>
<dbReference type="GO" id="GO:0004812">
    <property type="term" value="F:aminoacyl-tRNA ligase activity"/>
    <property type="evidence" value="ECO:0007669"/>
    <property type="project" value="InterPro"/>
</dbReference>
<dbReference type="Pfam" id="PF00152">
    <property type="entry name" value="tRNA-synt_2"/>
    <property type="match status" value="1"/>
</dbReference>
<evidence type="ECO:0000256" key="4">
    <source>
        <dbReference type="ARBA" id="ARBA00022842"/>
    </source>
</evidence>
<dbReference type="InterPro" id="IPR004364">
    <property type="entry name" value="Aa-tRNA-synt_II"/>
</dbReference>
<dbReference type="EMBL" id="PKPP01002662">
    <property type="protein sequence ID" value="PWA73870.1"/>
    <property type="molecule type" value="Genomic_DNA"/>
</dbReference>